<name>A0ABX0W731_9RHOB</name>
<keyword evidence="2" id="KW-1185">Reference proteome</keyword>
<dbReference type="Proteomes" id="UP001429564">
    <property type="component" value="Unassembled WGS sequence"/>
</dbReference>
<evidence type="ECO:0000313" key="1">
    <source>
        <dbReference type="EMBL" id="NIZ61251.1"/>
    </source>
</evidence>
<proteinExistence type="predicted"/>
<organism evidence="1 2">
    <name type="scientific">Parasedimentitalea denitrificans</name>
    <dbReference type="NCBI Taxonomy" id="2211118"/>
    <lineage>
        <taxon>Bacteria</taxon>
        <taxon>Pseudomonadati</taxon>
        <taxon>Pseudomonadota</taxon>
        <taxon>Alphaproteobacteria</taxon>
        <taxon>Rhodobacterales</taxon>
        <taxon>Paracoccaceae</taxon>
        <taxon>Parasedimentitalea</taxon>
    </lineage>
</organism>
<accession>A0ABX0W731</accession>
<comment type="caution">
    <text evidence="1">The sequence shown here is derived from an EMBL/GenBank/DDBJ whole genome shotgun (WGS) entry which is preliminary data.</text>
</comment>
<gene>
    <name evidence="1" type="ORF">DL239_09720</name>
</gene>
<sequence length="75" mass="8447">MIKESSWLVATTEEWVLRKTTGTRKSLGEKIVKDIKRATRKHYSSEGKIRIALDGLRVEDNGTLSAIGPRTMVEC</sequence>
<dbReference type="EMBL" id="QHLQ01000008">
    <property type="protein sequence ID" value="NIZ61251.1"/>
    <property type="molecule type" value="Genomic_DNA"/>
</dbReference>
<protein>
    <recommendedName>
        <fullName evidence="3">Transposase</fullName>
    </recommendedName>
</protein>
<evidence type="ECO:0000313" key="2">
    <source>
        <dbReference type="Proteomes" id="UP001429564"/>
    </source>
</evidence>
<reference evidence="1 2" key="1">
    <citation type="submission" date="2018-05" db="EMBL/GenBank/DDBJ databases">
        <authorList>
            <person name="Zhang Y.-J."/>
        </authorList>
    </citation>
    <scope>NUCLEOTIDE SEQUENCE [LARGE SCALE GENOMIC DNA]</scope>
    <source>
        <strain evidence="1 2">CY04</strain>
    </source>
</reference>
<evidence type="ECO:0008006" key="3">
    <source>
        <dbReference type="Google" id="ProtNLM"/>
    </source>
</evidence>